<evidence type="ECO:0000256" key="4">
    <source>
        <dbReference type="RuleBase" id="RU000559"/>
    </source>
</evidence>
<gene>
    <name evidence="5" type="ORF">UX22_C0024G0007</name>
</gene>
<dbReference type="GO" id="GO:0006412">
    <property type="term" value="P:translation"/>
    <property type="evidence" value="ECO:0007669"/>
    <property type="project" value="InterPro"/>
</dbReference>
<dbReference type="SUPFAM" id="SSF50104">
    <property type="entry name" value="Translation proteins SH3-like domain"/>
    <property type="match status" value="1"/>
</dbReference>
<dbReference type="AlphaFoldDB" id="A0A0G1N1R6"/>
<dbReference type="Proteomes" id="UP000034727">
    <property type="component" value="Unassembled WGS sequence"/>
</dbReference>
<dbReference type="InterPro" id="IPR001857">
    <property type="entry name" value="Ribosomal_bL19"/>
</dbReference>
<dbReference type="PATRIC" id="fig|1618663.3.peg.538"/>
<evidence type="ECO:0000313" key="6">
    <source>
        <dbReference type="Proteomes" id="UP000034727"/>
    </source>
</evidence>
<keyword evidence="3 4" id="KW-0687">Ribonucleoprotein</keyword>
<comment type="similarity">
    <text evidence="1 4">Belongs to the bacterial ribosomal protein bL19 family.</text>
</comment>
<sequence length="108" mass="12315">MIDAEILEKIRPGAKVRVWERIKEGDKERQSPFEGIIIVRKHGKEAGATFTVRSILQGVGVEKIYPINTPTISKIEIIFPAKKVRRAKLYYIRSISNKKAREKLGVNV</sequence>
<evidence type="ECO:0000313" key="5">
    <source>
        <dbReference type="EMBL" id="KKU14449.1"/>
    </source>
</evidence>
<protein>
    <recommendedName>
        <fullName evidence="4">50S ribosomal protein L19</fullName>
    </recommendedName>
</protein>
<dbReference type="InterPro" id="IPR038657">
    <property type="entry name" value="Ribosomal_bL19_sf"/>
</dbReference>
<evidence type="ECO:0000256" key="2">
    <source>
        <dbReference type="ARBA" id="ARBA00022980"/>
    </source>
</evidence>
<dbReference type="GO" id="GO:0003735">
    <property type="term" value="F:structural constituent of ribosome"/>
    <property type="evidence" value="ECO:0007669"/>
    <property type="project" value="InterPro"/>
</dbReference>
<dbReference type="PRINTS" id="PR00061">
    <property type="entry name" value="RIBOSOMALL19"/>
</dbReference>
<dbReference type="PANTHER" id="PTHR15680">
    <property type="entry name" value="RIBOSOMAL PROTEIN L19"/>
    <property type="match status" value="1"/>
</dbReference>
<evidence type="ECO:0000256" key="3">
    <source>
        <dbReference type="ARBA" id="ARBA00023274"/>
    </source>
</evidence>
<dbReference type="InterPro" id="IPR008991">
    <property type="entry name" value="Translation_prot_SH3-like_sf"/>
</dbReference>
<name>A0A0G1N1R6_9BACT</name>
<evidence type="ECO:0000256" key="1">
    <source>
        <dbReference type="ARBA" id="ARBA00005781"/>
    </source>
</evidence>
<proteinExistence type="inferred from homology"/>
<dbReference type="PANTHER" id="PTHR15680:SF9">
    <property type="entry name" value="LARGE RIBOSOMAL SUBUNIT PROTEIN BL19M"/>
    <property type="match status" value="1"/>
</dbReference>
<dbReference type="GO" id="GO:0022625">
    <property type="term" value="C:cytosolic large ribosomal subunit"/>
    <property type="evidence" value="ECO:0007669"/>
    <property type="project" value="TreeGrafter"/>
</dbReference>
<accession>A0A0G1N1R6</accession>
<keyword evidence="2 5" id="KW-0689">Ribosomal protein</keyword>
<organism evidence="5 6">
    <name type="scientific">Candidatus Jorgensenbacteria bacterium GW2011_GWA2_45_9</name>
    <dbReference type="NCBI Taxonomy" id="1618663"/>
    <lineage>
        <taxon>Bacteria</taxon>
        <taxon>Candidatus Joergenseniibacteriota</taxon>
    </lineage>
</organism>
<dbReference type="Gene3D" id="2.30.30.790">
    <property type="match status" value="1"/>
</dbReference>
<dbReference type="Pfam" id="PF01245">
    <property type="entry name" value="Ribosomal_L19"/>
    <property type="match status" value="1"/>
</dbReference>
<reference evidence="5 6" key="1">
    <citation type="journal article" date="2015" name="Nature">
        <title>rRNA introns, odd ribosomes, and small enigmatic genomes across a large radiation of phyla.</title>
        <authorList>
            <person name="Brown C.T."/>
            <person name="Hug L.A."/>
            <person name="Thomas B.C."/>
            <person name="Sharon I."/>
            <person name="Castelle C.J."/>
            <person name="Singh A."/>
            <person name="Wilkins M.J."/>
            <person name="Williams K.H."/>
            <person name="Banfield J.F."/>
        </authorList>
    </citation>
    <scope>NUCLEOTIDE SEQUENCE [LARGE SCALE GENOMIC DNA]</scope>
</reference>
<comment type="caution">
    <text evidence="5">The sequence shown here is derived from an EMBL/GenBank/DDBJ whole genome shotgun (WGS) entry which is preliminary data.</text>
</comment>
<comment type="function">
    <text evidence="4">This protein is located at the 30S-50S ribosomal subunit interface and may play a role in the structure and function of the aminoacyl-tRNA binding site.</text>
</comment>
<dbReference type="EMBL" id="LCLJ01000024">
    <property type="protein sequence ID" value="KKU14449.1"/>
    <property type="molecule type" value="Genomic_DNA"/>
</dbReference>